<dbReference type="SUPFAM" id="SSF46785">
    <property type="entry name" value="Winged helix' DNA-binding domain"/>
    <property type="match status" value="1"/>
</dbReference>
<dbReference type="SMART" id="SM00347">
    <property type="entry name" value="HTH_MARR"/>
    <property type="match status" value="1"/>
</dbReference>
<proteinExistence type="predicted"/>
<organism evidence="3 4">
    <name type="scientific">Cupriavidus yeoncheonensis</name>
    <dbReference type="NCBI Taxonomy" id="1462994"/>
    <lineage>
        <taxon>Bacteria</taxon>
        <taxon>Pseudomonadati</taxon>
        <taxon>Pseudomonadota</taxon>
        <taxon>Betaproteobacteria</taxon>
        <taxon>Burkholderiales</taxon>
        <taxon>Burkholderiaceae</taxon>
        <taxon>Cupriavidus</taxon>
    </lineage>
</organism>
<comment type="caution">
    <text evidence="3">The sequence shown here is derived from an EMBL/GenBank/DDBJ whole genome shotgun (WGS) entry which is preliminary data.</text>
</comment>
<reference evidence="3" key="1">
    <citation type="submission" date="2021-03" db="EMBL/GenBank/DDBJ databases">
        <authorList>
            <person name="Peeters C."/>
        </authorList>
    </citation>
    <scope>NUCLEOTIDE SEQUENCE</scope>
    <source>
        <strain evidence="3">LMG 31506</strain>
    </source>
</reference>
<accession>A0A916N545</accession>
<evidence type="ECO:0000256" key="1">
    <source>
        <dbReference type="SAM" id="MobiDB-lite"/>
    </source>
</evidence>
<gene>
    <name evidence="3" type="ORF">LMG31506_04001</name>
</gene>
<dbReference type="InterPro" id="IPR036390">
    <property type="entry name" value="WH_DNA-bd_sf"/>
</dbReference>
<dbReference type="EMBL" id="CAJPUY010000014">
    <property type="protein sequence ID" value="CAG2149288.1"/>
    <property type="molecule type" value="Genomic_DNA"/>
</dbReference>
<dbReference type="InterPro" id="IPR000835">
    <property type="entry name" value="HTH_MarR-typ"/>
</dbReference>
<dbReference type="Proteomes" id="UP000672934">
    <property type="component" value="Unassembled WGS sequence"/>
</dbReference>
<dbReference type="GO" id="GO:0003700">
    <property type="term" value="F:DNA-binding transcription factor activity"/>
    <property type="evidence" value="ECO:0007669"/>
    <property type="project" value="InterPro"/>
</dbReference>
<name>A0A916N545_9BURK</name>
<protein>
    <recommendedName>
        <fullName evidence="2">HTH marR-type domain-containing protein</fullName>
    </recommendedName>
</protein>
<sequence length="206" mass="21924">MSPDPSDAPVDMAPRAAHMADTADPPSTPKNTRAVAARRKPLAHDPTAPGTTADSGFDPHVPDIDYGVLDSLVGYAIRRAQIRIYEDFVASLAQWQITPPRFSALVIVSRNPQLKLTDLARILGIARSGAVLLVDALEEMNLVARRPAPGDRRAYSLVLTPTGKRTLAAAKQAVIAHDAHVASALTAPEQATLKALLGRLAPPRAQ</sequence>
<dbReference type="Pfam" id="PF01047">
    <property type="entry name" value="MarR"/>
    <property type="match status" value="1"/>
</dbReference>
<dbReference type="PRINTS" id="PR00598">
    <property type="entry name" value="HTHMARR"/>
</dbReference>
<feature type="domain" description="HTH marR-type" evidence="2">
    <location>
        <begin position="70"/>
        <end position="202"/>
    </location>
</feature>
<dbReference type="GO" id="GO:0006950">
    <property type="term" value="P:response to stress"/>
    <property type="evidence" value="ECO:0007669"/>
    <property type="project" value="TreeGrafter"/>
</dbReference>
<dbReference type="PANTHER" id="PTHR33164">
    <property type="entry name" value="TRANSCRIPTIONAL REGULATOR, MARR FAMILY"/>
    <property type="match status" value="1"/>
</dbReference>
<keyword evidence="4" id="KW-1185">Reference proteome</keyword>
<feature type="region of interest" description="Disordered" evidence="1">
    <location>
        <begin position="1"/>
        <end position="59"/>
    </location>
</feature>
<dbReference type="PROSITE" id="PS50995">
    <property type="entry name" value="HTH_MARR_2"/>
    <property type="match status" value="1"/>
</dbReference>
<dbReference type="InterPro" id="IPR036388">
    <property type="entry name" value="WH-like_DNA-bd_sf"/>
</dbReference>
<dbReference type="RefSeq" id="WP_420839625.1">
    <property type="nucleotide sequence ID" value="NZ_CAJPUY010000014.1"/>
</dbReference>
<dbReference type="AlphaFoldDB" id="A0A916N545"/>
<dbReference type="PANTHER" id="PTHR33164:SF89">
    <property type="entry name" value="MARR FAMILY REGULATORY PROTEIN"/>
    <property type="match status" value="1"/>
</dbReference>
<evidence type="ECO:0000313" key="3">
    <source>
        <dbReference type="EMBL" id="CAG2149288.1"/>
    </source>
</evidence>
<dbReference type="Gene3D" id="1.10.10.10">
    <property type="entry name" value="Winged helix-like DNA-binding domain superfamily/Winged helix DNA-binding domain"/>
    <property type="match status" value="1"/>
</dbReference>
<evidence type="ECO:0000259" key="2">
    <source>
        <dbReference type="PROSITE" id="PS50995"/>
    </source>
</evidence>
<dbReference type="InterPro" id="IPR039422">
    <property type="entry name" value="MarR/SlyA-like"/>
</dbReference>
<evidence type="ECO:0000313" key="4">
    <source>
        <dbReference type="Proteomes" id="UP000672934"/>
    </source>
</evidence>